<sequence>MIVGELVSDFVIAEGMIVEGMFVGDMLVDKIMDIVMAAFGSFVADSVGSEVWVQWLQ</sequence>
<dbReference type="Proteomes" id="UP000265520">
    <property type="component" value="Unassembled WGS sequence"/>
</dbReference>
<organism evidence="1 2">
    <name type="scientific">Trifolium medium</name>
    <dbReference type="NCBI Taxonomy" id="97028"/>
    <lineage>
        <taxon>Eukaryota</taxon>
        <taxon>Viridiplantae</taxon>
        <taxon>Streptophyta</taxon>
        <taxon>Embryophyta</taxon>
        <taxon>Tracheophyta</taxon>
        <taxon>Spermatophyta</taxon>
        <taxon>Magnoliopsida</taxon>
        <taxon>eudicotyledons</taxon>
        <taxon>Gunneridae</taxon>
        <taxon>Pentapetalae</taxon>
        <taxon>rosids</taxon>
        <taxon>fabids</taxon>
        <taxon>Fabales</taxon>
        <taxon>Fabaceae</taxon>
        <taxon>Papilionoideae</taxon>
        <taxon>50 kb inversion clade</taxon>
        <taxon>NPAAA clade</taxon>
        <taxon>Hologalegina</taxon>
        <taxon>IRL clade</taxon>
        <taxon>Trifolieae</taxon>
        <taxon>Trifolium</taxon>
    </lineage>
</organism>
<dbReference type="AlphaFoldDB" id="A0A392W537"/>
<accession>A0A392W537</accession>
<evidence type="ECO:0000313" key="2">
    <source>
        <dbReference type="Proteomes" id="UP000265520"/>
    </source>
</evidence>
<evidence type="ECO:0000313" key="1">
    <source>
        <dbReference type="EMBL" id="MCI95758.1"/>
    </source>
</evidence>
<keyword evidence="2" id="KW-1185">Reference proteome</keyword>
<proteinExistence type="predicted"/>
<name>A0A392W537_9FABA</name>
<feature type="non-terminal residue" evidence="1">
    <location>
        <position position="57"/>
    </location>
</feature>
<dbReference type="EMBL" id="LXQA011395960">
    <property type="protein sequence ID" value="MCI95758.1"/>
    <property type="molecule type" value="Genomic_DNA"/>
</dbReference>
<comment type="caution">
    <text evidence="1">The sequence shown here is derived from an EMBL/GenBank/DDBJ whole genome shotgun (WGS) entry which is preliminary data.</text>
</comment>
<protein>
    <submittedName>
        <fullName evidence="1">Uncharacterized protein</fullName>
    </submittedName>
</protein>
<reference evidence="1 2" key="1">
    <citation type="journal article" date="2018" name="Front. Plant Sci.">
        <title>Red Clover (Trifolium pratense) and Zigzag Clover (T. medium) - A Picture of Genomic Similarities and Differences.</title>
        <authorList>
            <person name="Dluhosova J."/>
            <person name="Istvanek J."/>
            <person name="Nedelnik J."/>
            <person name="Repkova J."/>
        </authorList>
    </citation>
    <scope>NUCLEOTIDE SEQUENCE [LARGE SCALE GENOMIC DNA]</scope>
    <source>
        <strain evidence="2">cv. 10/8</strain>
        <tissue evidence="1">Leaf</tissue>
    </source>
</reference>